<dbReference type="Gene3D" id="1.10.150.130">
    <property type="match status" value="1"/>
</dbReference>
<reference evidence="6 7" key="1">
    <citation type="submission" date="2014-11" db="EMBL/GenBank/DDBJ databases">
        <title>Symbiosis island explosion on the genome of extra-slow-growing strains of soybean bradyrhizobia with massive insertion sequences.</title>
        <authorList>
            <person name="Iida T."/>
            <person name="Minamisawa K."/>
        </authorList>
    </citation>
    <scope>NUCLEOTIDE SEQUENCE [LARGE SCALE GENOMIC DNA]</scope>
    <source>
        <strain evidence="6 7">NK6</strain>
    </source>
</reference>
<organism evidence="6 7">
    <name type="scientific">Bradyrhizobium diazoefficiens</name>
    <dbReference type="NCBI Taxonomy" id="1355477"/>
    <lineage>
        <taxon>Bacteria</taxon>
        <taxon>Pseudomonadati</taxon>
        <taxon>Pseudomonadota</taxon>
        <taxon>Alphaproteobacteria</taxon>
        <taxon>Hyphomicrobiales</taxon>
        <taxon>Nitrobacteraceae</taxon>
        <taxon>Bradyrhizobium</taxon>
    </lineage>
</organism>
<dbReference type="GO" id="GO:0006310">
    <property type="term" value="P:DNA recombination"/>
    <property type="evidence" value="ECO:0007669"/>
    <property type="project" value="UniProtKB-KW"/>
</dbReference>
<dbReference type="Gene3D" id="3.30.160.390">
    <property type="entry name" value="Integrase, DNA-binding domain"/>
    <property type="match status" value="1"/>
</dbReference>
<dbReference type="InterPro" id="IPR002104">
    <property type="entry name" value="Integrase_catalytic"/>
</dbReference>
<dbReference type="Proteomes" id="UP000063308">
    <property type="component" value="Chromosome"/>
</dbReference>
<dbReference type="AlphaFoldDB" id="A0A0E4FQB7"/>
<dbReference type="InterPro" id="IPR013762">
    <property type="entry name" value="Integrase-like_cat_sf"/>
</dbReference>
<keyword evidence="4" id="KW-0233">DNA recombination</keyword>
<feature type="domain" description="Tyr recombinase" evidence="5">
    <location>
        <begin position="280"/>
        <end position="467"/>
    </location>
</feature>
<comment type="similarity">
    <text evidence="1">Belongs to the 'phage' integrase family.</text>
</comment>
<dbReference type="GO" id="GO:0015074">
    <property type="term" value="P:DNA integration"/>
    <property type="evidence" value="ECO:0007669"/>
    <property type="project" value="UniProtKB-KW"/>
</dbReference>
<evidence type="ECO:0000313" key="6">
    <source>
        <dbReference type="EMBL" id="BAR53362.1"/>
    </source>
</evidence>
<sequence length="500" mass="56052">MNAGECVRRLFFVIFAPDSQQESSPLSGRKSTQATVRICGASSRFKPEAHRRREIRDGGAPSLYLVIQPSGAKSWAMRFRRPGGTTWGKLVLGPLDLSNNELTGAPVIGQPLTLTAARQLAATIHRERALGKDVIAEQRTARSRSKLANEHVAANTFGLLVRQYVEEHAKPKTRRWRETARNLGLLYPLEGKPTIARGGLAERWADRAVTSIDGHDVHGVIEEARRRGVPGLGRRNDGLSDARGRAMGRTLGKFFAWLLQHRRISSNPSVGVWCPPPPQRRERVLSDREIRWFWQAAGGLGAPFGPLLKLLLLTGQRLNEVGGMRHDELQKDGWLLPGSRTKNKLEHIVPLPPLATELIDSALVIEGCPYVFSTTGKKSVSGWSKTKRRLDVAMLAIAQRGDNSVHSIERWVLHDLRRTAVTNMNKLKILPHVVEATVNHISTGARAGVAGNYNKYNYYDEKKEALQRWALHLRAWWTAKRATWCQWERVDDERERTAAI</sequence>
<dbReference type="Pfam" id="PF13356">
    <property type="entry name" value="Arm-DNA-bind_3"/>
    <property type="match status" value="1"/>
</dbReference>
<evidence type="ECO:0000313" key="7">
    <source>
        <dbReference type="Proteomes" id="UP000063308"/>
    </source>
</evidence>
<protein>
    <recommendedName>
        <fullName evidence="5">Tyr recombinase domain-containing protein</fullName>
    </recommendedName>
</protein>
<evidence type="ECO:0000256" key="2">
    <source>
        <dbReference type="ARBA" id="ARBA00022908"/>
    </source>
</evidence>
<dbReference type="SUPFAM" id="SSF56349">
    <property type="entry name" value="DNA breaking-rejoining enzymes"/>
    <property type="match status" value="1"/>
</dbReference>
<evidence type="ECO:0000256" key="3">
    <source>
        <dbReference type="ARBA" id="ARBA00023125"/>
    </source>
</evidence>
<name>A0A0E4FQB7_9BRAD</name>
<dbReference type="EMBL" id="AP014685">
    <property type="protein sequence ID" value="BAR53362.1"/>
    <property type="molecule type" value="Genomic_DNA"/>
</dbReference>
<dbReference type="InterPro" id="IPR010998">
    <property type="entry name" value="Integrase_recombinase_N"/>
</dbReference>
<dbReference type="GO" id="GO:0003677">
    <property type="term" value="F:DNA binding"/>
    <property type="evidence" value="ECO:0007669"/>
    <property type="project" value="UniProtKB-KW"/>
</dbReference>
<dbReference type="PANTHER" id="PTHR30629:SF2">
    <property type="entry name" value="PROPHAGE INTEGRASE INTS-RELATED"/>
    <property type="match status" value="1"/>
</dbReference>
<dbReference type="Gene3D" id="1.10.443.10">
    <property type="entry name" value="Intergrase catalytic core"/>
    <property type="match status" value="1"/>
</dbReference>
<dbReference type="Pfam" id="PF00589">
    <property type="entry name" value="Phage_integrase"/>
    <property type="match status" value="1"/>
</dbReference>
<evidence type="ECO:0000256" key="1">
    <source>
        <dbReference type="ARBA" id="ARBA00008857"/>
    </source>
</evidence>
<keyword evidence="2" id="KW-0229">DNA integration</keyword>
<evidence type="ECO:0000259" key="5">
    <source>
        <dbReference type="PROSITE" id="PS51898"/>
    </source>
</evidence>
<dbReference type="InterPro" id="IPR050808">
    <property type="entry name" value="Phage_Integrase"/>
</dbReference>
<evidence type="ECO:0000256" key="4">
    <source>
        <dbReference type="ARBA" id="ARBA00023172"/>
    </source>
</evidence>
<gene>
    <name evidence="6" type="ORF">NK6_173</name>
</gene>
<dbReference type="PROSITE" id="PS51898">
    <property type="entry name" value="TYR_RECOMBINASE"/>
    <property type="match status" value="1"/>
</dbReference>
<accession>A0A0E4FQB7</accession>
<dbReference type="InterPro" id="IPR011010">
    <property type="entry name" value="DNA_brk_join_enz"/>
</dbReference>
<keyword evidence="3" id="KW-0238">DNA-binding</keyword>
<proteinExistence type="inferred from homology"/>
<dbReference type="PANTHER" id="PTHR30629">
    <property type="entry name" value="PROPHAGE INTEGRASE"/>
    <property type="match status" value="1"/>
</dbReference>
<dbReference type="InterPro" id="IPR038488">
    <property type="entry name" value="Integrase_DNA-bd_sf"/>
</dbReference>
<dbReference type="InterPro" id="IPR025166">
    <property type="entry name" value="Integrase_DNA_bind_dom"/>
</dbReference>